<dbReference type="SUPFAM" id="SSF48403">
    <property type="entry name" value="Ankyrin repeat"/>
    <property type="match status" value="3"/>
</dbReference>
<dbReference type="Proteomes" id="UP000215335">
    <property type="component" value="Unassembled WGS sequence"/>
</dbReference>
<dbReference type="Gene3D" id="1.25.40.20">
    <property type="entry name" value="Ankyrin repeat-containing domain"/>
    <property type="match status" value="6"/>
</dbReference>
<feature type="repeat" description="ANK" evidence="3">
    <location>
        <begin position="779"/>
        <end position="811"/>
    </location>
</feature>
<accession>A0A232EVA4</accession>
<dbReference type="PANTHER" id="PTHR24198:SF165">
    <property type="entry name" value="ANKYRIN REPEAT-CONTAINING PROTEIN-RELATED"/>
    <property type="match status" value="1"/>
</dbReference>
<evidence type="ECO:0000256" key="1">
    <source>
        <dbReference type="ARBA" id="ARBA00022737"/>
    </source>
</evidence>
<evidence type="ECO:0000313" key="4">
    <source>
        <dbReference type="EMBL" id="OXU22267.1"/>
    </source>
</evidence>
<protein>
    <submittedName>
        <fullName evidence="4">Uncharacterized protein</fullName>
    </submittedName>
</protein>
<feature type="repeat" description="ANK" evidence="3">
    <location>
        <begin position="369"/>
        <end position="401"/>
    </location>
</feature>
<dbReference type="Pfam" id="PF12796">
    <property type="entry name" value="Ank_2"/>
    <property type="match status" value="7"/>
</dbReference>
<keyword evidence="5" id="KW-1185">Reference proteome</keyword>
<reference evidence="4 5" key="1">
    <citation type="journal article" date="2017" name="Curr. Biol.">
        <title>The Evolution of Venom by Co-option of Single-Copy Genes.</title>
        <authorList>
            <person name="Martinson E.O."/>
            <person name="Mrinalini"/>
            <person name="Kelkar Y.D."/>
            <person name="Chang C.H."/>
            <person name="Werren J.H."/>
        </authorList>
    </citation>
    <scope>NUCLEOTIDE SEQUENCE [LARGE SCALE GENOMIC DNA]</scope>
    <source>
        <strain evidence="4 5">Alberta</strain>
        <tissue evidence="4">Whole body</tissue>
    </source>
</reference>
<dbReference type="InterPro" id="IPR002110">
    <property type="entry name" value="Ankyrin_rpt"/>
</dbReference>
<feature type="repeat" description="ANK" evidence="3">
    <location>
        <begin position="93"/>
        <end position="125"/>
    </location>
</feature>
<dbReference type="STRING" id="543379.A0A232EVA4"/>
<feature type="repeat" description="ANK" evidence="3">
    <location>
        <begin position="336"/>
        <end position="368"/>
    </location>
</feature>
<dbReference type="PANTHER" id="PTHR24198">
    <property type="entry name" value="ANKYRIN REPEAT AND PROTEIN KINASE DOMAIN-CONTAINING PROTEIN"/>
    <property type="match status" value="1"/>
</dbReference>
<dbReference type="InterPro" id="IPR036770">
    <property type="entry name" value="Ankyrin_rpt-contain_sf"/>
</dbReference>
<feature type="repeat" description="ANK" evidence="3">
    <location>
        <begin position="704"/>
        <end position="740"/>
    </location>
</feature>
<comment type="caution">
    <text evidence="4">The sequence shown here is derived from an EMBL/GenBank/DDBJ whole genome shotgun (WGS) entry which is preliminary data.</text>
</comment>
<feature type="repeat" description="ANK" evidence="3">
    <location>
        <begin position="200"/>
        <end position="232"/>
    </location>
</feature>
<evidence type="ECO:0000313" key="5">
    <source>
        <dbReference type="Proteomes" id="UP000215335"/>
    </source>
</evidence>
<dbReference type="EMBL" id="NNAY01002030">
    <property type="protein sequence ID" value="OXU22267.1"/>
    <property type="molecule type" value="Genomic_DNA"/>
</dbReference>
<feature type="repeat" description="ANK" evidence="3">
    <location>
        <begin position="670"/>
        <end position="702"/>
    </location>
</feature>
<name>A0A232EVA4_9HYME</name>
<dbReference type="OrthoDB" id="8193571at2759"/>
<dbReference type="Pfam" id="PF13637">
    <property type="entry name" value="Ank_4"/>
    <property type="match status" value="1"/>
</dbReference>
<dbReference type="PROSITE" id="PS50088">
    <property type="entry name" value="ANK_REPEAT"/>
    <property type="match status" value="7"/>
</dbReference>
<keyword evidence="1" id="KW-0677">Repeat</keyword>
<keyword evidence="2 3" id="KW-0040">ANK repeat</keyword>
<dbReference type="SMART" id="SM00248">
    <property type="entry name" value="ANK"/>
    <property type="match status" value="17"/>
</dbReference>
<evidence type="ECO:0000256" key="3">
    <source>
        <dbReference type="PROSITE-ProRule" id="PRU00023"/>
    </source>
</evidence>
<dbReference type="AlphaFoldDB" id="A0A232EVA4"/>
<organism evidence="4 5">
    <name type="scientific">Trichomalopsis sarcophagae</name>
    <dbReference type="NCBI Taxonomy" id="543379"/>
    <lineage>
        <taxon>Eukaryota</taxon>
        <taxon>Metazoa</taxon>
        <taxon>Ecdysozoa</taxon>
        <taxon>Arthropoda</taxon>
        <taxon>Hexapoda</taxon>
        <taxon>Insecta</taxon>
        <taxon>Pterygota</taxon>
        <taxon>Neoptera</taxon>
        <taxon>Endopterygota</taxon>
        <taxon>Hymenoptera</taxon>
        <taxon>Apocrita</taxon>
        <taxon>Proctotrupomorpha</taxon>
        <taxon>Chalcidoidea</taxon>
        <taxon>Pteromalidae</taxon>
        <taxon>Pteromalinae</taxon>
        <taxon>Trichomalopsis</taxon>
    </lineage>
</organism>
<proteinExistence type="predicted"/>
<dbReference type="PRINTS" id="PR01415">
    <property type="entry name" value="ANKYRIN"/>
</dbReference>
<dbReference type="PROSITE" id="PS50297">
    <property type="entry name" value="ANK_REP_REGION"/>
    <property type="match status" value="7"/>
</dbReference>
<gene>
    <name evidence="4" type="ORF">TSAR_001675</name>
</gene>
<sequence>MKLQFQTNENASIMDLNMMDSDRNAALLVAIRKSDSFSVKSILKSLKSNKLGTDPNWTDYTLLVIALHKGRITIAHILIDNGCRTQSPKKTNFFYTPLFYAVRLGRIDLVKKLLEKGASILDKDQNNETALCYAMRKKRFQIVNLMFAMYDFKTVNPNNKDNIAHFHIACERNMMKVVKKFIAHGMPVNGPATHDLNKSPGFTPLHFAADNLSVDAVKFLLRNGADVAAQDARGLSPLHIAYFKDVNKSRCTRDGSCFYTMKLEFLESKLMKLKKESIVGRILIAHVNDSPNPVDENGVSHFHIACANETCIVERFLEHGKINVNASVSLDSKQLSGYTPLHVAVQYQRAKTIQVLLDAGAHINAKAREGMTPLHLAVKNSTTKIIELLLKNNADVRIKNDDGFTPLHFAFYHFASDDYCSKTENSIDGRGVSHFHIACTKDNVELVECFLKNNVLVDSVVNSNESRWAKFTGLHFAVYYNKRANVELLLKYKANTSLTEEQGLSALHLACTQNLEKFSSLVKRFEQECGKNKPSKSIDWTKNREDHIAIINLLLEHGADINAKEKDARTPMFYAIDFTEVIIGTEWHLGSARKSLFDFQEDIKRELCARRLEIIQILLSHKADVNVRAKCSKTILHSICSNVDLVNEDTDKMVSLFLSEGAEVDAVDEYGLTPLHMATQNRDVKVINLLLQHKADVNYKQTIRQLTALHMATNGDYESCDVATIKALISHGAELNARDIDGRTPLHYLGLIDPSNGDDPSLFRCLLEAECDVDAQDKNGQTPLYLACSSNNYVAVEQFLKYGANLNIEDNNGHIILDPIINRLKDPLGLVGIGDWLARIEIILHYMTTMIAAGLFFNKKLRKAKAVLYTYYKKLNLHIFYNTGWDRIDKLDNFFVKCRAELAKMKGIFVDSYSSLNSIIYKDQQGMSKHVKNTRFTNILNSESFEIDYPLYGFILKLQYKNGLRRAALLKPAQEAWNAFCPANCPVEHIFRYLSDGDLKNLIKAKVENSFFKRKLIESRDRGEPSEKMQRTQ</sequence>
<evidence type="ECO:0000256" key="2">
    <source>
        <dbReference type="ARBA" id="ARBA00023043"/>
    </source>
</evidence>